<gene>
    <name evidence="1" type="ORF">KKS27_p00085</name>
</gene>
<reference evidence="1" key="1">
    <citation type="submission" date="2022-09" db="EMBL/GenBank/DDBJ databases">
        <title>Emergence of IncN[pMLST15] plasmids harboring a novel non-Tn4401-elements driving KPC-2 carbapenem-resistance.</title>
        <authorList>
            <person name="Yao Y."/>
            <person name="Falgenhauer L."/>
            <person name="Falgenhauer J."/>
            <person name="Imirzalioglu C."/>
            <person name="Chakraborty T."/>
        </authorList>
    </citation>
    <scope>NUCLEOTIDE SEQUENCE</scope>
    <source>
        <strain evidence="1">NRZ-36387</strain>
        <plasmid evidence="1">pKA36387-KPC2</plasmid>
    </source>
</reference>
<keyword evidence="1" id="KW-0614">Plasmid</keyword>
<proteinExistence type="predicted"/>
<geneLocation type="plasmid" evidence="1">
    <name>pKA36387-KPC2</name>
</geneLocation>
<organism evidence="1">
    <name type="scientific">Klebsiella aerogenes</name>
    <name type="common">Enterobacter aerogenes</name>
    <dbReference type="NCBI Taxonomy" id="548"/>
    <lineage>
        <taxon>Bacteria</taxon>
        <taxon>Pseudomonadati</taxon>
        <taxon>Pseudomonadota</taxon>
        <taxon>Gammaproteobacteria</taxon>
        <taxon>Enterobacterales</taxon>
        <taxon>Enterobacteriaceae</taxon>
        <taxon>Klebsiella/Raoultella group</taxon>
        <taxon>Klebsiella</taxon>
    </lineage>
</organism>
<dbReference type="AlphaFoldDB" id="A0A9Q9T0V3"/>
<name>A0A9Q9T0V3_KLEAE</name>
<evidence type="ECO:0000313" key="1">
    <source>
        <dbReference type="EMBL" id="UYA93937.1"/>
    </source>
</evidence>
<dbReference type="EMBL" id="CP104947">
    <property type="protein sequence ID" value="UYA93937.1"/>
    <property type="molecule type" value="Genomic_DNA"/>
</dbReference>
<accession>A0A9Q9T0V3</accession>
<sequence>MIFQALSVSRIYKVFFPGASSLTRGFALSLGCGEHCWLEHIRGRKILIPETLSGTHYCETTPTKISIVPADILESFLLTPAPVVTEHYFGFVE</sequence>
<protein>
    <submittedName>
        <fullName evidence="1">Uncharacterized protein</fullName>
    </submittedName>
</protein>